<keyword evidence="1" id="KW-0732">Signal</keyword>
<dbReference type="Pfam" id="PF14856">
    <property type="entry name" value="Hce2"/>
    <property type="match status" value="2"/>
</dbReference>
<protein>
    <recommendedName>
        <fullName evidence="2">Ecp2 effector protein-like domain-containing protein</fullName>
    </recommendedName>
</protein>
<evidence type="ECO:0000259" key="2">
    <source>
        <dbReference type="Pfam" id="PF14856"/>
    </source>
</evidence>
<keyword evidence="4" id="KW-1185">Reference proteome</keyword>
<name>A0ABR2HSI2_9PEZI</name>
<gene>
    <name evidence="3" type="ORF">PGQ11_014529</name>
</gene>
<sequence length="420" mass="45175">MLISLIISLFFCLLSLAASTKPGFVEYNFTRSDGTISTVYLHESFVPYDKVAAAPLAKESVAPPAEEVSTTPAVSDTDERFIIFWNSSPGIGPLCSLGTRSCTTTAQSAVWDDCLTLMAGFDSTPGYWDVSFFQQRNLYGILGFHAECIVSLARDDANINDGTQISTVDVTGRMRNAGRSCGVVSDGNIIRVGAKVSLNCPNTGAAGGTALLRLWIHSTAGVDLPKREEGAAQSTDKGVAEPSALVALPQRQTTNQSADIAEPLGLATENVSAVSEAVEPVDVLTVIFTPQQVAAPKCSQGTMRCMTTETSPVYEDCNEIIQAFANRPGFWNVSSWADQGVFSILAHQRTCSVQLARRDLSQEEAQISTYDVISRINTAWMSCSKQYGEDPVTQRLEAVFADYCPNIPKGRAPISVWVGP</sequence>
<organism evidence="3 4">
    <name type="scientific">Apiospora arundinis</name>
    <dbReference type="NCBI Taxonomy" id="335852"/>
    <lineage>
        <taxon>Eukaryota</taxon>
        <taxon>Fungi</taxon>
        <taxon>Dikarya</taxon>
        <taxon>Ascomycota</taxon>
        <taxon>Pezizomycotina</taxon>
        <taxon>Sordariomycetes</taxon>
        <taxon>Xylariomycetidae</taxon>
        <taxon>Amphisphaeriales</taxon>
        <taxon>Apiosporaceae</taxon>
        <taxon>Apiospora</taxon>
    </lineage>
</organism>
<feature type="chain" id="PRO_5046302220" description="Ecp2 effector protein-like domain-containing protein" evidence="1">
    <location>
        <begin position="20"/>
        <end position="420"/>
    </location>
</feature>
<evidence type="ECO:0000313" key="3">
    <source>
        <dbReference type="EMBL" id="KAK8852050.1"/>
    </source>
</evidence>
<proteinExistence type="predicted"/>
<dbReference type="EMBL" id="JAPCWZ010000009">
    <property type="protein sequence ID" value="KAK8852050.1"/>
    <property type="molecule type" value="Genomic_DNA"/>
</dbReference>
<accession>A0ABR2HSI2</accession>
<comment type="caution">
    <text evidence="3">The sequence shown here is derived from an EMBL/GenBank/DDBJ whole genome shotgun (WGS) entry which is preliminary data.</text>
</comment>
<evidence type="ECO:0000256" key="1">
    <source>
        <dbReference type="SAM" id="SignalP"/>
    </source>
</evidence>
<dbReference type="InterPro" id="IPR029226">
    <property type="entry name" value="Ecp2-like"/>
</dbReference>
<dbReference type="Proteomes" id="UP001390339">
    <property type="component" value="Unassembled WGS sequence"/>
</dbReference>
<feature type="domain" description="Ecp2 effector protein-like" evidence="2">
    <location>
        <begin position="99"/>
        <end position="200"/>
    </location>
</feature>
<reference evidence="3 4" key="1">
    <citation type="journal article" date="2024" name="IMA Fungus">
        <title>Apiospora arundinis, a panoply of carbohydrate-active enzymes and secondary metabolites.</title>
        <authorList>
            <person name="Sorensen T."/>
            <person name="Petersen C."/>
            <person name="Muurmann A.T."/>
            <person name="Christiansen J.V."/>
            <person name="Brundto M.L."/>
            <person name="Overgaard C.K."/>
            <person name="Boysen A.T."/>
            <person name="Wollenberg R.D."/>
            <person name="Larsen T.O."/>
            <person name="Sorensen J.L."/>
            <person name="Nielsen K.L."/>
            <person name="Sondergaard T.E."/>
        </authorList>
    </citation>
    <scope>NUCLEOTIDE SEQUENCE [LARGE SCALE GENOMIC DNA]</scope>
    <source>
        <strain evidence="3 4">AAU 773</strain>
    </source>
</reference>
<feature type="signal peptide" evidence="1">
    <location>
        <begin position="1"/>
        <end position="19"/>
    </location>
</feature>
<evidence type="ECO:0000313" key="4">
    <source>
        <dbReference type="Proteomes" id="UP001390339"/>
    </source>
</evidence>
<feature type="domain" description="Ecp2 effector protein-like" evidence="2">
    <location>
        <begin position="298"/>
        <end position="385"/>
    </location>
</feature>